<protein>
    <submittedName>
        <fullName evidence="1">Helix-turn-helix domain-containing protein</fullName>
    </submittedName>
</protein>
<sequence>MYRVILVDDERLIIRGLSTVVPWAELGCEVAGTAHDGISGLELIRSIHPDIVLTDIRMPNMDGLTMLAAIRSEFPDIQMSVLTAYRDFEYARQAITLGVCRYLLKPSNLDELKEAFRQMVSRLDAMPQLRDEEPEDESVKEAGNHLVKAALAYMKEHCTEQHLSLGEVADHVYVSQWHLSKLLNRETDQSFFDLLGSMRIAKAKEMLKNPSYRIHEIAEETGFSDVAHFSRSFKKITGCTPGEYRNRES</sequence>
<keyword evidence="2" id="KW-1185">Reference proteome</keyword>
<evidence type="ECO:0000313" key="1">
    <source>
        <dbReference type="EMBL" id="SMC50394.1"/>
    </source>
</evidence>
<reference evidence="1" key="1">
    <citation type="submission" date="2017-04" db="EMBL/GenBank/DDBJ databases">
        <authorList>
            <person name="Varghese N."/>
            <person name="Submissions S."/>
        </authorList>
    </citation>
    <scope>NUCLEOTIDE SEQUENCE</scope>
    <source>
        <strain evidence="1">WTE2008</strain>
    </source>
</reference>
<dbReference type="EMBL" id="FWXZ01000002">
    <property type="protein sequence ID" value="SMC50394.1"/>
    <property type="molecule type" value="Genomic_DNA"/>
</dbReference>
<name>A0AC61PJX7_9FIRM</name>
<proteinExistence type="predicted"/>
<accession>A0AC61PJX7</accession>
<evidence type="ECO:0000313" key="2">
    <source>
        <dbReference type="Proteomes" id="UP000192328"/>
    </source>
</evidence>
<gene>
    <name evidence="1" type="ORF">SAMN06297397_1104</name>
</gene>
<comment type="caution">
    <text evidence="1">The sequence shown here is derived from an EMBL/GenBank/DDBJ whole genome shotgun (WGS) entry which is preliminary data.</text>
</comment>
<dbReference type="Proteomes" id="UP000192328">
    <property type="component" value="Unassembled WGS sequence"/>
</dbReference>
<organism evidence="1 2">
    <name type="scientific">Aristaeella lactis</name>
    <dbReference type="NCBI Taxonomy" id="3046383"/>
    <lineage>
        <taxon>Bacteria</taxon>
        <taxon>Bacillati</taxon>
        <taxon>Bacillota</taxon>
        <taxon>Clostridia</taxon>
        <taxon>Eubacteriales</taxon>
        <taxon>Aristaeellaceae</taxon>
        <taxon>Aristaeella</taxon>
    </lineage>
</organism>